<evidence type="ECO:0000313" key="5">
    <source>
        <dbReference type="Proteomes" id="UP001519308"/>
    </source>
</evidence>
<dbReference type="InterPro" id="IPR050214">
    <property type="entry name" value="Cys_Synth/Cystath_Beta-Synth"/>
</dbReference>
<evidence type="ECO:0000256" key="1">
    <source>
        <dbReference type="ARBA" id="ARBA00001933"/>
    </source>
</evidence>
<sequence>MKNLIWGPTFEEMLNPETIKSDIREQALNALEKDPLDPINLFNINFTDHKGNLSYFIIPKEITGVKANIICLLGMNFPTGSHKVGATYSVTMEKQLNGEIIPGEHTIVYPSTGNYGIGGSWTGPRMGYDTKVILPELMSQERFDKIEYYGASYIKTPGCESSVKEIYDKCWELKRASNSNYILNQFESFGNYMFHYYVTGNTIAKISEELKGKGIGNGRASAVVSSMGSSGTIASGDRVKQLYPEAKIIGLEPIQCPTLYNNGYGDHDIQGIGDKHVTWIHNVMNMDAIMCIDDMDCKKALQVLTDEVGKQFLIKDIGLSFEDVEKLSKIFGISGICNILGAIKTAKYYELTENHNIFTMATDNFDRYYSVMNQITEMFGTLTTTEAAVRFNSIFKGVKLDYIEEGTMLNKKRWHNLKYYTWVEQQGKTVEELNAQKSQDYWIEKQQQINEIDLKLKEVRGF</sequence>
<dbReference type="Pfam" id="PF00291">
    <property type="entry name" value="PALP"/>
    <property type="match status" value="1"/>
</dbReference>
<name>A0ABS4K460_9CLOT</name>
<keyword evidence="5" id="KW-1185">Reference proteome</keyword>
<feature type="domain" description="Tryptophan synthase beta chain-like PALP" evidence="3">
    <location>
        <begin position="74"/>
        <end position="275"/>
    </location>
</feature>
<dbReference type="SUPFAM" id="SSF53686">
    <property type="entry name" value="Tryptophan synthase beta subunit-like PLP-dependent enzymes"/>
    <property type="match status" value="1"/>
</dbReference>
<gene>
    <name evidence="4" type="ORF">J2Z44_002395</name>
</gene>
<keyword evidence="2" id="KW-0663">Pyridoxal phosphate</keyword>
<comment type="cofactor">
    <cofactor evidence="1">
        <name>pyridoxal 5'-phosphate</name>
        <dbReference type="ChEBI" id="CHEBI:597326"/>
    </cofactor>
</comment>
<evidence type="ECO:0000313" key="4">
    <source>
        <dbReference type="EMBL" id="MBP2022574.1"/>
    </source>
</evidence>
<organism evidence="4 5">
    <name type="scientific">Clostridium punense</name>
    <dbReference type="NCBI Taxonomy" id="1054297"/>
    <lineage>
        <taxon>Bacteria</taxon>
        <taxon>Bacillati</taxon>
        <taxon>Bacillota</taxon>
        <taxon>Clostridia</taxon>
        <taxon>Eubacteriales</taxon>
        <taxon>Clostridiaceae</taxon>
        <taxon>Clostridium</taxon>
    </lineage>
</organism>
<protein>
    <submittedName>
        <fullName evidence="4">Cysteine synthase</fullName>
    </submittedName>
</protein>
<evidence type="ECO:0000259" key="3">
    <source>
        <dbReference type="Pfam" id="PF00291"/>
    </source>
</evidence>
<dbReference type="InterPro" id="IPR001926">
    <property type="entry name" value="TrpB-like_PALP"/>
</dbReference>
<comment type="caution">
    <text evidence="4">The sequence shown here is derived from an EMBL/GenBank/DDBJ whole genome shotgun (WGS) entry which is preliminary data.</text>
</comment>
<proteinExistence type="predicted"/>
<dbReference type="PANTHER" id="PTHR10314">
    <property type="entry name" value="CYSTATHIONINE BETA-SYNTHASE"/>
    <property type="match status" value="1"/>
</dbReference>
<evidence type="ECO:0000256" key="2">
    <source>
        <dbReference type="ARBA" id="ARBA00022898"/>
    </source>
</evidence>
<dbReference type="InterPro" id="IPR036052">
    <property type="entry name" value="TrpB-like_PALP_sf"/>
</dbReference>
<accession>A0ABS4K460</accession>
<reference evidence="4 5" key="1">
    <citation type="submission" date="2021-03" db="EMBL/GenBank/DDBJ databases">
        <title>Genomic Encyclopedia of Type Strains, Phase IV (KMG-IV): sequencing the most valuable type-strain genomes for metagenomic binning, comparative biology and taxonomic classification.</title>
        <authorList>
            <person name="Goeker M."/>
        </authorList>
    </citation>
    <scope>NUCLEOTIDE SEQUENCE [LARGE SCALE GENOMIC DNA]</scope>
    <source>
        <strain evidence="4 5">DSM 28650</strain>
    </source>
</reference>
<dbReference type="RefSeq" id="WP_209649593.1">
    <property type="nucleotide sequence ID" value="NZ_JAGGLL010000017.1"/>
</dbReference>
<dbReference type="Proteomes" id="UP001519308">
    <property type="component" value="Unassembled WGS sequence"/>
</dbReference>
<dbReference type="EMBL" id="JAGGLL010000017">
    <property type="protein sequence ID" value="MBP2022574.1"/>
    <property type="molecule type" value="Genomic_DNA"/>
</dbReference>
<dbReference type="Gene3D" id="3.40.50.1100">
    <property type="match status" value="2"/>
</dbReference>